<organism evidence="2 3">
    <name type="scientific">Halalkalibacter nanhaiisediminis</name>
    <dbReference type="NCBI Taxonomy" id="688079"/>
    <lineage>
        <taxon>Bacteria</taxon>
        <taxon>Bacillati</taxon>
        <taxon>Bacillota</taxon>
        <taxon>Bacilli</taxon>
        <taxon>Bacillales</taxon>
        <taxon>Bacillaceae</taxon>
        <taxon>Halalkalibacter</taxon>
    </lineage>
</organism>
<feature type="transmembrane region" description="Helical" evidence="1">
    <location>
        <begin position="21"/>
        <end position="40"/>
    </location>
</feature>
<keyword evidence="1" id="KW-1133">Transmembrane helix</keyword>
<dbReference type="Pfam" id="PF09560">
    <property type="entry name" value="Spore_YunB"/>
    <property type="match status" value="1"/>
</dbReference>
<gene>
    <name evidence="2" type="ORF">IQ10_02891</name>
</gene>
<dbReference type="AlphaFoldDB" id="A0A562QD28"/>
<keyword evidence="3" id="KW-1185">Reference proteome</keyword>
<evidence type="ECO:0000313" key="3">
    <source>
        <dbReference type="Proteomes" id="UP000315711"/>
    </source>
</evidence>
<dbReference type="NCBIfam" id="TIGR02832">
    <property type="entry name" value="spo_yunB"/>
    <property type="match status" value="1"/>
</dbReference>
<sequence>MRRPRRNLHRPQTKKLAFRHVFLLSFTIFLILTATGFWLVEKSIRPTLLTIATTEARKIATEAINDAVSKKIADSLDIEDIIEMDKDEEGNVTNIRFNTRTYNRVLSETTGRVQRYLRALERGEIVDLTIPDDFELDHFGAINNQDEPGNIIYTIPLGQATNNALLAHLGPKVPVRLSSIGDVKSTINRDIESTGINNTYISLNIFLEVDVKIVIPFATSTQLVQTTFPVGTVFVQGKVPEVYSEGSGGMIIPGTPTN</sequence>
<evidence type="ECO:0000256" key="1">
    <source>
        <dbReference type="SAM" id="Phobius"/>
    </source>
</evidence>
<name>A0A562QD28_9BACI</name>
<dbReference type="Proteomes" id="UP000315711">
    <property type="component" value="Unassembled WGS sequence"/>
</dbReference>
<keyword evidence="1" id="KW-0812">Transmembrane</keyword>
<comment type="caution">
    <text evidence="2">The sequence shown here is derived from an EMBL/GenBank/DDBJ whole genome shotgun (WGS) entry which is preliminary data.</text>
</comment>
<dbReference type="RefSeq" id="WP_144451137.1">
    <property type="nucleotide sequence ID" value="NZ_VLKZ01000008.1"/>
</dbReference>
<keyword evidence="1" id="KW-0472">Membrane</keyword>
<protein>
    <submittedName>
        <fullName evidence="2">Sporulation protein YunB</fullName>
    </submittedName>
</protein>
<dbReference type="EMBL" id="VLKZ01000008">
    <property type="protein sequence ID" value="TWI54667.1"/>
    <property type="molecule type" value="Genomic_DNA"/>
</dbReference>
<dbReference type="PIRSF" id="PIRSF021383">
    <property type="entry name" value="YunB"/>
    <property type="match status" value="1"/>
</dbReference>
<reference evidence="2 3" key="1">
    <citation type="journal article" date="2015" name="Stand. Genomic Sci.">
        <title>Genomic Encyclopedia of Bacterial and Archaeal Type Strains, Phase III: the genomes of soil and plant-associated and newly described type strains.</title>
        <authorList>
            <person name="Whitman W.B."/>
            <person name="Woyke T."/>
            <person name="Klenk H.P."/>
            <person name="Zhou Y."/>
            <person name="Lilburn T.G."/>
            <person name="Beck B.J."/>
            <person name="De Vos P."/>
            <person name="Vandamme P."/>
            <person name="Eisen J.A."/>
            <person name="Garrity G."/>
            <person name="Hugenholtz P."/>
            <person name="Kyrpides N.C."/>
        </authorList>
    </citation>
    <scope>NUCLEOTIDE SEQUENCE [LARGE SCALE GENOMIC DNA]</scope>
    <source>
        <strain evidence="2 3">CGMCC 1.10116</strain>
    </source>
</reference>
<dbReference type="InterPro" id="IPR014197">
    <property type="entry name" value="Sporulation_prot_YunB"/>
</dbReference>
<evidence type="ECO:0000313" key="2">
    <source>
        <dbReference type="EMBL" id="TWI54667.1"/>
    </source>
</evidence>
<proteinExistence type="predicted"/>
<accession>A0A562QD28</accession>
<dbReference type="OrthoDB" id="1649278at2"/>